<dbReference type="GO" id="GO:0008146">
    <property type="term" value="F:sulfotransferase activity"/>
    <property type="evidence" value="ECO:0007669"/>
    <property type="project" value="InterPro"/>
</dbReference>
<sequence length="281" mass="32985">MDFDVEYERYVPKSFPKDLIQQAVNYKPMDNDVFIVSYPKCGTTWTQQILYLLLNDGVPPNKTILFSKSIPFLELCAPEAPRDRDRHLIRGFKTHLPSHLAPYDKCAKYIYCDFPLLPCHDFNGFFKLFMSGQTGYGDYFDHLMGWYERHRHSDNVLIVHFEDLKADLEAEVKRIARFISDDSYERLVSHKTFAENVLKFSTFDFMKTSTNEHMKQFFEMSVNDMERDDQILDGFKDAFRGIKTEKTVNIAPEVNHIRKGIVGDFRTHFTAQQNKAMNDKI</sequence>
<name>A0A7R9QVE9_9ACAR</name>
<dbReference type="InterPro" id="IPR000863">
    <property type="entry name" value="Sulfotransferase_dom"/>
</dbReference>
<feature type="domain" description="Sulfotransferase" evidence="3">
    <location>
        <begin position="122"/>
        <end position="208"/>
    </location>
</feature>
<dbReference type="AlphaFoldDB" id="A0A7R9QVE9"/>
<gene>
    <name evidence="4" type="ORF">ONB1V03_LOCUS15251</name>
</gene>
<organism evidence="4">
    <name type="scientific">Oppiella nova</name>
    <dbReference type="NCBI Taxonomy" id="334625"/>
    <lineage>
        <taxon>Eukaryota</taxon>
        <taxon>Metazoa</taxon>
        <taxon>Ecdysozoa</taxon>
        <taxon>Arthropoda</taxon>
        <taxon>Chelicerata</taxon>
        <taxon>Arachnida</taxon>
        <taxon>Acari</taxon>
        <taxon>Acariformes</taxon>
        <taxon>Sarcoptiformes</taxon>
        <taxon>Oribatida</taxon>
        <taxon>Brachypylina</taxon>
        <taxon>Oppioidea</taxon>
        <taxon>Oppiidae</taxon>
        <taxon>Oppiella</taxon>
    </lineage>
</organism>
<dbReference type="OrthoDB" id="205623at2759"/>
<dbReference type="InterPro" id="IPR027417">
    <property type="entry name" value="P-loop_NTPase"/>
</dbReference>
<keyword evidence="2" id="KW-0808">Transferase</keyword>
<evidence type="ECO:0000259" key="3">
    <source>
        <dbReference type="Pfam" id="PF00685"/>
    </source>
</evidence>
<proteinExistence type="inferred from homology"/>
<evidence type="ECO:0000313" key="5">
    <source>
        <dbReference type="Proteomes" id="UP000728032"/>
    </source>
</evidence>
<dbReference type="Gene3D" id="3.40.50.300">
    <property type="entry name" value="P-loop containing nucleotide triphosphate hydrolases"/>
    <property type="match status" value="2"/>
</dbReference>
<comment type="similarity">
    <text evidence="1">Belongs to the sulfotransferase 1 family.</text>
</comment>
<feature type="domain" description="Sulfotransferase" evidence="3">
    <location>
        <begin position="30"/>
        <end position="112"/>
    </location>
</feature>
<evidence type="ECO:0000256" key="2">
    <source>
        <dbReference type="ARBA" id="ARBA00022679"/>
    </source>
</evidence>
<reference evidence="4" key="1">
    <citation type="submission" date="2020-11" db="EMBL/GenBank/DDBJ databases">
        <authorList>
            <person name="Tran Van P."/>
        </authorList>
    </citation>
    <scope>NUCLEOTIDE SEQUENCE</scope>
</reference>
<dbReference type="EMBL" id="CAJPVJ010015424">
    <property type="protein sequence ID" value="CAG2175816.1"/>
    <property type="molecule type" value="Genomic_DNA"/>
</dbReference>
<protein>
    <recommendedName>
        <fullName evidence="3">Sulfotransferase domain-containing protein</fullName>
    </recommendedName>
</protein>
<dbReference type="PANTHER" id="PTHR11783">
    <property type="entry name" value="SULFOTRANSFERASE SULT"/>
    <property type="match status" value="1"/>
</dbReference>
<accession>A0A7R9QVE9</accession>
<evidence type="ECO:0000256" key="1">
    <source>
        <dbReference type="ARBA" id="ARBA00005771"/>
    </source>
</evidence>
<evidence type="ECO:0000313" key="4">
    <source>
        <dbReference type="EMBL" id="CAD7658630.1"/>
    </source>
</evidence>
<dbReference type="Pfam" id="PF00685">
    <property type="entry name" value="Sulfotransfer_1"/>
    <property type="match status" value="2"/>
</dbReference>
<dbReference type="Proteomes" id="UP000728032">
    <property type="component" value="Unassembled WGS sequence"/>
</dbReference>
<dbReference type="SUPFAM" id="SSF52540">
    <property type="entry name" value="P-loop containing nucleoside triphosphate hydrolases"/>
    <property type="match status" value="1"/>
</dbReference>
<dbReference type="EMBL" id="OC930249">
    <property type="protein sequence ID" value="CAD7658630.1"/>
    <property type="molecule type" value="Genomic_DNA"/>
</dbReference>
<keyword evidence="5" id="KW-1185">Reference proteome</keyword>